<feature type="binding site" evidence="4">
    <location>
        <begin position="130"/>
        <end position="132"/>
    </location>
    <ligand>
        <name>biotin</name>
        <dbReference type="ChEBI" id="CHEBI:57586"/>
    </ligand>
</feature>
<dbReference type="Pfam" id="PF03099">
    <property type="entry name" value="BPL_LplA_LipB"/>
    <property type="match status" value="1"/>
</dbReference>
<name>A0A8D4VPX8_9GAMM</name>
<reference evidence="6" key="1">
    <citation type="submission" date="2019-06" db="EMBL/GenBank/DDBJ databases">
        <title>Complete genome sequence of Methylogaea oryzae strain JCM16910.</title>
        <authorList>
            <person name="Asakawa S."/>
        </authorList>
    </citation>
    <scope>NUCLEOTIDE SEQUENCE</scope>
    <source>
        <strain evidence="6">E10</strain>
    </source>
</reference>
<dbReference type="InterPro" id="IPR030855">
    <property type="entry name" value="Bifunct_BirA"/>
</dbReference>
<comment type="catalytic activity">
    <reaction evidence="3 4">
        <text>biotin + L-lysyl-[protein] + ATP = N(6)-biotinyl-L-lysyl-[protein] + AMP + diphosphate + H(+)</text>
        <dbReference type="Rhea" id="RHEA:11756"/>
        <dbReference type="Rhea" id="RHEA-COMP:9752"/>
        <dbReference type="Rhea" id="RHEA-COMP:10505"/>
        <dbReference type="ChEBI" id="CHEBI:15378"/>
        <dbReference type="ChEBI" id="CHEBI:29969"/>
        <dbReference type="ChEBI" id="CHEBI:30616"/>
        <dbReference type="ChEBI" id="CHEBI:33019"/>
        <dbReference type="ChEBI" id="CHEBI:57586"/>
        <dbReference type="ChEBI" id="CHEBI:83144"/>
        <dbReference type="ChEBI" id="CHEBI:456215"/>
        <dbReference type="EC" id="6.3.4.15"/>
    </reaction>
</comment>
<dbReference type="InterPro" id="IPR003142">
    <property type="entry name" value="BPL_C"/>
</dbReference>
<dbReference type="InterPro" id="IPR013196">
    <property type="entry name" value="HTH_11"/>
</dbReference>
<dbReference type="RefSeq" id="WP_246598839.1">
    <property type="nucleotide sequence ID" value="NZ_AP019782.1"/>
</dbReference>
<keyword evidence="4" id="KW-0678">Repressor</keyword>
<dbReference type="InterPro" id="IPR004408">
    <property type="entry name" value="Biotin_CoA_COase_ligase"/>
</dbReference>
<keyword evidence="4" id="KW-0547">Nucleotide-binding</keyword>
<accession>A0A8D4VPX8</accession>
<dbReference type="EMBL" id="AP019782">
    <property type="protein sequence ID" value="BBL71557.1"/>
    <property type="molecule type" value="Genomic_DNA"/>
</dbReference>
<protein>
    <recommendedName>
        <fullName evidence="4">Bifunctional ligase/repressor BirA</fullName>
    </recommendedName>
    <alternativeName>
        <fullName evidence="4">Biotin operon repressor</fullName>
    </alternativeName>
    <alternativeName>
        <fullName evidence="4">Biotin--[acetyl-CoA-carboxylase] ligase</fullName>
        <ecNumber evidence="4">6.3.4.15</ecNumber>
    </alternativeName>
    <alternativeName>
        <fullName evidence="4">Biotin--protein ligase</fullName>
    </alternativeName>
    <alternativeName>
        <fullName evidence="4">Biotin-[acetyl-CoA carboxylase] synthetase</fullName>
    </alternativeName>
</protein>
<dbReference type="PANTHER" id="PTHR12835">
    <property type="entry name" value="BIOTIN PROTEIN LIGASE"/>
    <property type="match status" value="1"/>
</dbReference>
<comment type="similarity">
    <text evidence="4">Belongs to the biotin--protein ligase family.</text>
</comment>
<feature type="binding site" evidence="4">
    <location>
        <position position="197"/>
    </location>
    <ligand>
        <name>biotin</name>
        <dbReference type="ChEBI" id="CHEBI:57586"/>
    </ligand>
</feature>
<gene>
    <name evidence="4 6" type="primary">birA</name>
    <name evidence="6" type="ORF">MoryE10_21630</name>
</gene>
<evidence type="ECO:0000313" key="6">
    <source>
        <dbReference type="EMBL" id="BBL71557.1"/>
    </source>
</evidence>
<dbReference type="GO" id="GO:0005737">
    <property type="term" value="C:cytoplasm"/>
    <property type="evidence" value="ECO:0007669"/>
    <property type="project" value="TreeGrafter"/>
</dbReference>
<dbReference type="AlphaFoldDB" id="A0A8D4VPX8"/>
<dbReference type="CDD" id="cd16442">
    <property type="entry name" value="BPL"/>
    <property type="match status" value="1"/>
</dbReference>
<keyword evidence="4" id="KW-0805">Transcription regulation</keyword>
<keyword evidence="1 4" id="KW-0436">Ligase</keyword>
<evidence type="ECO:0000256" key="1">
    <source>
        <dbReference type="ARBA" id="ARBA00022598"/>
    </source>
</evidence>
<keyword evidence="7" id="KW-1185">Reference proteome</keyword>
<keyword evidence="4" id="KW-0804">Transcription</keyword>
<feature type="binding site" evidence="4">
    <location>
        <begin position="102"/>
        <end position="104"/>
    </location>
    <ligand>
        <name>biotin</name>
        <dbReference type="ChEBI" id="CHEBI:57586"/>
    </ligand>
</feature>
<sequence>MSAGSADTSLSDSQWRLLRCLADGRFCSGAELARQLGLTRAAVWKQVHGLESLGLAVYSVAGRGYRLAGPLELLDAGAILDALSPQARPLVADLRVHAVLDSSNAQLLRLDAPARDGALACLAEMQTAGRGRSGRHWVSPFGASIYLSLLWRFPEGPAALGGLSLAVGVATVRALRRCGVEGVGLKWPNDLLWRGRKLGGVLIEVVGESHGPCRAVVGLGINGTMPERAGADIDQDWVDLAEVCGGDPPSRNRLAALLVEELVVLLSAYSSSGLKAYLPEWRQLNCVLDRPVVMHLADRYESGVARDVTEDGLLLLELPDGSRKAYASGEVRLRVADARPIP</sequence>
<dbReference type="GO" id="GO:0006355">
    <property type="term" value="P:regulation of DNA-templated transcription"/>
    <property type="evidence" value="ECO:0007669"/>
    <property type="project" value="UniProtKB-UniRule"/>
</dbReference>
<dbReference type="GO" id="GO:0005524">
    <property type="term" value="F:ATP binding"/>
    <property type="evidence" value="ECO:0007669"/>
    <property type="project" value="UniProtKB-UniRule"/>
</dbReference>
<dbReference type="InterPro" id="IPR004143">
    <property type="entry name" value="BPL_LPL_catalytic"/>
</dbReference>
<dbReference type="GO" id="GO:0004077">
    <property type="term" value="F:biotin--[biotin carboxyl-carrier protein] ligase activity"/>
    <property type="evidence" value="ECO:0007669"/>
    <property type="project" value="UniProtKB-UniRule"/>
</dbReference>
<proteinExistence type="inferred from homology"/>
<comment type="function">
    <text evidence="4">Acts both as a biotin--[acetyl-CoA-carboxylase] ligase and a biotin-operon repressor. In the presence of ATP, BirA activates biotin to form the BirA-biotinyl-5'-adenylate (BirA-bio-5'-AMP or holoBirA) complex. HoloBirA can either transfer the biotinyl moiety to the biotin carboxyl carrier protein (BCCP) subunit of acetyl-CoA carboxylase, or bind to the biotin operator site and inhibit transcription of the operon.</text>
</comment>
<evidence type="ECO:0000256" key="2">
    <source>
        <dbReference type="ARBA" id="ARBA00023267"/>
    </source>
</evidence>
<evidence type="ECO:0000313" key="7">
    <source>
        <dbReference type="Proteomes" id="UP000824988"/>
    </source>
</evidence>
<organism evidence="6 7">
    <name type="scientific">Methylogaea oryzae</name>
    <dbReference type="NCBI Taxonomy" id="1295382"/>
    <lineage>
        <taxon>Bacteria</taxon>
        <taxon>Pseudomonadati</taxon>
        <taxon>Pseudomonadota</taxon>
        <taxon>Gammaproteobacteria</taxon>
        <taxon>Methylococcales</taxon>
        <taxon>Methylococcaceae</taxon>
        <taxon>Methylogaea</taxon>
    </lineage>
</organism>
<dbReference type="GO" id="GO:0003677">
    <property type="term" value="F:DNA binding"/>
    <property type="evidence" value="ECO:0007669"/>
    <property type="project" value="UniProtKB-UniRule"/>
</dbReference>
<feature type="domain" description="BPL/LPL catalytic" evidence="5">
    <location>
        <begin position="81"/>
        <end position="270"/>
    </location>
</feature>
<dbReference type="KEGG" id="moz:MoryE10_21630"/>
<evidence type="ECO:0000256" key="3">
    <source>
        <dbReference type="ARBA" id="ARBA00047846"/>
    </source>
</evidence>
<dbReference type="Proteomes" id="UP000824988">
    <property type="component" value="Chromosome"/>
</dbReference>
<dbReference type="PROSITE" id="PS51733">
    <property type="entry name" value="BPL_LPL_CATALYTIC"/>
    <property type="match status" value="1"/>
</dbReference>
<dbReference type="NCBIfam" id="NF008847">
    <property type="entry name" value="PRK11886.1-2"/>
    <property type="match status" value="1"/>
</dbReference>
<dbReference type="Pfam" id="PF08279">
    <property type="entry name" value="HTH_11"/>
    <property type="match status" value="1"/>
</dbReference>
<dbReference type="HAMAP" id="MF_00978">
    <property type="entry name" value="Bifunct_BirA"/>
    <property type="match status" value="1"/>
</dbReference>
<dbReference type="EC" id="6.3.4.15" evidence="4"/>
<dbReference type="NCBIfam" id="TIGR00121">
    <property type="entry name" value="birA_ligase"/>
    <property type="match status" value="1"/>
</dbReference>
<keyword evidence="2 4" id="KW-0092">Biotin</keyword>
<evidence type="ECO:0000259" key="5">
    <source>
        <dbReference type="PROSITE" id="PS51733"/>
    </source>
</evidence>
<keyword evidence="4" id="KW-0067">ATP-binding</keyword>
<dbReference type="Pfam" id="PF02237">
    <property type="entry name" value="BPL_C"/>
    <property type="match status" value="1"/>
</dbReference>
<keyword evidence="4" id="KW-0238">DNA-binding</keyword>
<dbReference type="PANTHER" id="PTHR12835:SF5">
    <property type="entry name" value="BIOTIN--PROTEIN LIGASE"/>
    <property type="match status" value="1"/>
</dbReference>
<feature type="binding site" evidence="4">
    <location>
        <position position="126"/>
    </location>
    <ligand>
        <name>biotin</name>
        <dbReference type="ChEBI" id="CHEBI:57586"/>
    </ligand>
</feature>
<evidence type="ECO:0000256" key="4">
    <source>
        <dbReference type="HAMAP-Rule" id="MF_00978"/>
    </source>
</evidence>
<feature type="DNA-binding region" description="H-T-H motif" evidence="4">
    <location>
        <begin position="29"/>
        <end position="48"/>
    </location>
</feature>